<organism evidence="3 4">
    <name type="scientific">Sarcophilus harrisii</name>
    <name type="common">Tasmanian devil</name>
    <name type="synonym">Sarcophilus laniarius</name>
    <dbReference type="NCBI Taxonomy" id="9305"/>
    <lineage>
        <taxon>Eukaryota</taxon>
        <taxon>Metazoa</taxon>
        <taxon>Chordata</taxon>
        <taxon>Craniata</taxon>
        <taxon>Vertebrata</taxon>
        <taxon>Euteleostomi</taxon>
        <taxon>Mammalia</taxon>
        <taxon>Metatheria</taxon>
        <taxon>Dasyuromorphia</taxon>
        <taxon>Dasyuridae</taxon>
        <taxon>Sarcophilus</taxon>
    </lineage>
</organism>
<accession>A0A7N4PF16</accession>
<keyword evidence="4" id="KW-1185">Reference proteome</keyword>
<dbReference type="GeneTree" id="ENSGT00950000182890"/>
<dbReference type="PANTHER" id="PTHR23232:SF163">
    <property type="entry name" value="ZINC FINGER PROTEIN 589"/>
    <property type="match status" value="1"/>
</dbReference>
<dbReference type="Ensembl" id="ENSSHAT00000035335.1">
    <property type="protein sequence ID" value="ENSSHAP00000037500.1"/>
    <property type="gene ID" value="ENSSHAG00000025357.1"/>
</dbReference>
<dbReference type="PROSITE" id="PS50805">
    <property type="entry name" value="KRAB"/>
    <property type="match status" value="1"/>
</dbReference>
<evidence type="ECO:0000259" key="2">
    <source>
        <dbReference type="PROSITE" id="PS50805"/>
    </source>
</evidence>
<dbReference type="InterPro" id="IPR050169">
    <property type="entry name" value="Krueppel_C2H2_ZnF"/>
</dbReference>
<evidence type="ECO:0000313" key="4">
    <source>
        <dbReference type="Proteomes" id="UP000007648"/>
    </source>
</evidence>
<dbReference type="InterPro" id="IPR001909">
    <property type="entry name" value="KRAB"/>
</dbReference>
<reference evidence="3" key="2">
    <citation type="submission" date="2025-08" db="UniProtKB">
        <authorList>
            <consortium name="Ensembl"/>
        </authorList>
    </citation>
    <scope>IDENTIFICATION</scope>
</reference>
<sequence>MAAKPPAPGACRGSVTFRDVAVHFSWEEWGQLDPAQKELYREVMLENYRNLVGLGLAVSSAHVVCQLERGEGPWVPEGDTSGSSPADFFCRIPGEASQGKVL</sequence>
<dbReference type="PANTHER" id="PTHR23232">
    <property type="entry name" value="KRAB DOMAIN C2H2 ZINC FINGER"/>
    <property type="match status" value="1"/>
</dbReference>
<dbReference type="Proteomes" id="UP000007648">
    <property type="component" value="Unassembled WGS sequence"/>
</dbReference>
<feature type="region of interest" description="Disordered" evidence="1">
    <location>
        <begin position="74"/>
        <end position="102"/>
    </location>
</feature>
<proteinExistence type="predicted"/>
<dbReference type="Gene3D" id="6.10.140.140">
    <property type="match status" value="1"/>
</dbReference>
<dbReference type="InParanoid" id="A0A7N4PF16"/>
<dbReference type="SUPFAM" id="SSF109640">
    <property type="entry name" value="KRAB domain (Kruppel-associated box)"/>
    <property type="match status" value="1"/>
</dbReference>
<dbReference type="CDD" id="cd07765">
    <property type="entry name" value="KRAB_A-box"/>
    <property type="match status" value="1"/>
</dbReference>
<evidence type="ECO:0000313" key="3">
    <source>
        <dbReference type="Ensembl" id="ENSSHAP00000037500.1"/>
    </source>
</evidence>
<feature type="domain" description="KRAB" evidence="2">
    <location>
        <begin position="15"/>
        <end position="86"/>
    </location>
</feature>
<dbReference type="InterPro" id="IPR036051">
    <property type="entry name" value="KRAB_dom_sf"/>
</dbReference>
<evidence type="ECO:0000256" key="1">
    <source>
        <dbReference type="SAM" id="MobiDB-lite"/>
    </source>
</evidence>
<reference evidence="3" key="3">
    <citation type="submission" date="2025-09" db="UniProtKB">
        <authorList>
            <consortium name="Ensembl"/>
        </authorList>
    </citation>
    <scope>IDENTIFICATION</scope>
</reference>
<reference evidence="3 4" key="1">
    <citation type="journal article" date="2011" name="Proc. Natl. Acad. Sci. U.S.A.">
        <title>Genetic diversity and population structure of the endangered marsupial Sarcophilus harrisii (Tasmanian devil).</title>
        <authorList>
            <person name="Miller W."/>
            <person name="Hayes V.M."/>
            <person name="Ratan A."/>
            <person name="Petersen D.C."/>
            <person name="Wittekindt N.E."/>
            <person name="Miller J."/>
            <person name="Walenz B."/>
            <person name="Knight J."/>
            <person name="Qi J."/>
            <person name="Zhao F."/>
            <person name="Wang Q."/>
            <person name="Bedoya-Reina O.C."/>
            <person name="Katiyar N."/>
            <person name="Tomsho L.P."/>
            <person name="Kasson L.M."/>
            <person name="Hardie R.A."/>
            <person name="Woodbridge P."/>
            <person name="Tindall E.A."/>
            <person name="Bertelsen M.F."/>
            <person name="Dixon D."/>
            <person name="Pyecroft S."/>
            <person name="Helgen K.M."/>
            <person name="Lesk A.M."/>
            <person name="Pringle T.H."/>
            <person name="Patterson N."/>
            <person name="Zhang Y."/>
            <person name="Kreiss A."/>
            <person name="Woods G.M."/>
            <person name="Jones M.E."/>
            <person name="Schuster S.C."/>
        </authorList>
    </citation>
    <scope>NUCLEOTIDE SEQUENCE [LARGE SCALE GENOMIC DNA]</scope>
</reference>
<name>A0A7N4PF16_SARHA</name>
<protein>
    <recommendedName>
        <fullName evidence="2">KRAB domain-containing protein</fullName>
    </recommendedName>
</protein>
<dbReference type="GO" id="GO:0006355">
    <property type="term" value="P:regulation of DNA-templated transcription"/>
    <property type="evidence" value="ECO:0007669"/>
    <property type="project" value="InterPro"/>
</dbReference>
<dbReference type="AlphaFoldDB" id="A0A7N4PF16"/>
<dbReference type="SMART" id="SM00349">
    <property type="entry name" value="KRAB"/>
    <property type="match status" value="1"/>
</dbReference>
<gene>
    <name evidence="3" type="primary">LOC100927068</name>
</gene>
<dbReference type="Pfam" id="PF01352">
    <property type="entry name" value="KRAB"/>
    <property type="match status" value="1"/>
</dbReference>